<keyword evidence="2" id="KW-0812">Transmembrane</keyword>
<feature type="transmembrane region" description="Helical" evidence="2">
    <location>
        <begin position="21"/>
        <end position="44"/>
    </location>
</feature>
<sequence length="510" mass="55050">MTNATSESRLYSGWRRERFGWFMGLNGWQLCLVTVSALPVLLAIGRSRWALAAEFTPFALLAAALVAVPVRGRPAVRWLFDLCLYSWGRAMGWSRWRSAASTGAATLDELESPDLPGVLASVRLHDGPPFGATLQRVCVIQDPQAGRWTAVAEVSHPGLGSVNGVTRDGYADQLGAMLAAAARGEQISRVSILVRTVPDDGAQRAAWIADNVAMNAPEVVRQASAQLERAVVAAAVRHEVYVTVSVSEMRIRRNAAQAGGGVDGRARVLYRHMQEMENHLRGLGATHLRWLHTEDVASAIRTGYNPAEAATLEQARQEAARGRPTVTGVPVGAAGPAAAPAPAPRSYTHDAYTTVSYALLLPELPTQVGALAQMLAPSAPGERRTLALHYEPLDPHKAGRQVERDIWSAEMSADIRMRRGFRVGRAERRRQQETASHEGQLAAGHTMVRVAGAAAVTVPSSWPIDDHAARFEATARASHFRLLRLELAQDSGFVAACLPLGIGLPDRREA</sequence>
<evidence type="ECO:0000313" key="4">
    <source>
        <dbReference type="Proteomes" id="UP001501570"/>
    </source>
</evidence>
<keyword evidence="4" id="KW-1185">Reference proteome</keyword>
<dbReference type="InterPro" id="IPR049978">
    <property type="entry name" value="SCO6880-like"/>
</dbReference>
<evidence type="ECO:0000256" key="1">
    <source>
        <dbReference type="SAM" id="MobiDB-lite"/>
    </source>
</evidence>
<name>A0ABP9RYW0_9ACTN</name>
<evidence type="ECO:0000256" key="2">
    <source>
        <dbReference type="SAM" id="Phobius"/>
    </source>
</evidence>
<keyword evidence="2" id="KW-1133">Transmembrane helix</keyword>
<feature type="region of interest" description="Disordered" evidence="1">
    <location>
        <begin position="323"/>
        <end position="345"/>
    </location>
</feature>
<evidence type="ECO:0008006" key="5">
    <source>
        <dbReference type="Google" id="ProtNLM"/>
    </source>
</evidence>
<dbReference type="EMBL" id="BAABJQ010000011">
    <property type="protein sequence ID" value="GAA5188495.1"/>
    <property type="molecule type" value="Genomic_DNA"/>
</dbReference>
<dbReference type="Proteomes" id="UP001501570">
    <property type="component" value="Unassembled WGS sequence"/>
</dbReference>
<dbReference type="NCBIfam" id="NF042935">
    <property type="entry name" value="SCO6880_fam"/>
    <property type="match status" value="1"/>
</dbReference>
<organism evidence="3 4">
    <name type="scientific">Rugosimonospora acidiphila</name>
    <dbReference type="NCBI Taxonomy" id="556531"/>
    <lineage>
        <taxon>Bacteria</taxon>
        <taxon>Bacillati</taxon>
        <taxon>Actinomycetota</taxon>
        <taxon>Actinomycetes</taxon>
        <taxon>Micromonosporales</taxon>
        <taxon>Micromonosporaceae</taxon>
        <taxon>Rugosimonospora</taxon>
    </lineage>
</organism>
<proteinExistence type="predicted"/>
<comment type="caution">
    <text evidence="3">The sequence shown here is derived from an EMBL/GenBank/DDBJ whole genome shotgun (WGS) entry which is preliminary data.</text>
</comment>
<reference evidence="4" key="1">
    <citation type="journal article" date="2019" name="Int. J. Syst. Evol. Microbiol.">
        <title>The Global Catalogue of Microorganisms (GCM) 10K type strain sequencing project: providing services to taxonomists for standard genome sequencing and annotation.</title>
        <authorList>
            <consortium name="The Broad Institute Genomics Platform"/>
            <consortium name="The Broad Institute Genome Sequencing Center for Infectious Disease"/>
            <person name="Wu L."/>
            <person name="Ma J."/>
        </authorList>
    </citation>
    <scope>NUCLEOTIDE SEQUENCE [LARGE SCALE GENOMIC DNA]</scope>
    <source>
        <strain evidence="4">JCM 18304</strain>
    </source>
</reference>
<gene>
    <name evidence="3" type="ORF">GCM10023322_39330</name>
</gene>
<evidence type="ECO:0000313" key="3">
    <source>
        <dbReference type="EMBL" id="GAA5188495.1"/>
    </source>
</evidence>
<feature type="compositionally biased region" description="Low complexity" evidence="1">
    <location>
        <begin position="324"/>
        <end position="340"/>
    </location>
</feature>
<keyword evidence="2" id="KW-0472">Membrane</keyword>
<protein>
    <recommendedName>
        <fullName evidence="5">PrgI family protein</fullName>
    </recommendedName>
</protein>
<feature type="transmembrane region" description="Helical" evidence="2">
    <location>
        <begin position="50"/>
        <end position="70"/>
    </location>
</feature>
<accession>A0ABP9RYW0</accession>
<dbReference type="RefSeq" id="WP_345631508.1">
    <property type="nucleotide sequence ID" value="NZ_BAABJQ010000011.1"/>
</dbReference>